<feature type="transmembrane region" description="Helical" evidence="1">
    <location>
        <begin position="101"/>
        <end position="119"/>
    </location>
</feature>
<keyword evidence="1" id="KW-0812">Transmembrane</keyword>
<keyword evidence="1" id="KW-1133">Transmembrane helix</keyword>
<accession>A0A8T4GU45</accession>
<comment type="caution">
    <text evidence="2">The sequence shown here is derived from an EMBL/GenBank/DDBJ whole genome shotgun (WGS) entry which is preliminary data.</text>
</comment>
<feature type="transmembrane region" description="Helical" evidence="1">
    <location>
        <begin position="29"/>
        <end position="54"/>
    </location>
</feature>
<protein>
    <submittedName>
        <fullName evidence="2">Uncharacterized protein</fullName>
    </submittedName>
</protein>
<feature type="transmembrane region" description="Helical" evidence="1">
    <location>
        <begin position="126"/>
        <end position="144"/>
    </location>
</feature>
<proteinExistence type="predicted"/>
<gene>
    <name evidence="2" type="ORF">J2753_000869</name>
</gene>
<feature type="transmembrane region" description="Helical" evidence="1">
    <location>
        <begin position="260"/>
        <end position="283"/>
    </location>
</feature>
<feature type="transmembrane region" description="Helical" evidence="1">
    <location>
        <begin position="61"/>
        <end position="81"/>
    </location>
</feature>
<evidence type="ECO:0000313" key="3">
    <source>
        <dbReference type="Proteomes" id="UP000823736"/>
    </source>
</evidence>
<dbReference type="OrthoDB" id="313619at2157"/>
<evidence type="ECO:0000313" key="2">
    <source>
        <dbReference type="EMBL" id="MBP1986396.1"/>
    </source>
</evidence>
<dbReference type="Proteomes" id="UP000823736">
    <property type="component" value="Unassembled WGS sequence"/>
</dbReference>
<dbReference type="RefSeq" id="WP_209490681.1">
    <property type="nucleotide sequence ID" value="NZ_JAGGLC010000001.1"/>
</dbReference>
<feature type="transmembrane region" description="Helical" evidence="1">
    <location>
        <begin position="164"/>
        <end position="186"/>
    </location>
</feature>
<name>A0A8T4GU45_9EURY</name>
<sequence>MDRESALSTAATPTLSWTVTPETNRWLHLLAYGLMAPLGAVALILVGGAVAVAAASVREGAWAVVLALGAVAVVALARPPVLAALLSEEASLGHEDWQPSRLGVALASLGCAVAMLLAFQHSPAAAGAVAALTFAAALVGMALSTDAEIDREAMVLATKVGPSVSLNALSGVRSVAVGSVVIYWLAYARGAGSLRAPRVLTIPREQATEVREVLDAGVDADSGADPAGRAERAVVTLVGLGVLATGPALFLLIGDAAADGLLVIGYAGVFSLVFAAPMLWYAWKG</sequence>
<keyword evidence="1" id="KW-0472">Membrane</keyword>
<dbReference type="EMBL" id="JAGGLC010000001">
    <property type="protein sequence ID" value="MBP1986396.1"/>
    <property type="molecule type" value="Genomic_DNA"/>
</dbReference>
<evidence type="ECO:0000256" key="1">
    <source>
        <dbReference type="SAM" id="Phobius"/>
    </source>
</evidence>
<reference evidence="2" key="1">
    <citation type="submission" date="2021-03" db="EMBL/GenBank/DDBJ databases">
        <title>Genomic Encyclopedia of Type Strains, Phase IV (KMG-IV): sequencing the most valuable type-strain genomes for metagenomic binning, comparative biology and taxonomic classification.</title>
        <authorList>
            <person name="Goeker M."/>
        </authorList>
    </citation>
    <scope>NUCLEOTIDE SEQUENCE</scope>
    <source>
        <strain evidence="2">DSM 26232</strain>
    </source>
</reference>
<organism evidence="2 3">
    <name type="scientific">Halolamina salifodinae</name>
    <dbReference type="NCBI Taxonomy" id="1202767"/>
    <lineage>
        <taxon>Archaea</taxon>
        <taxon>Methanobacteriati</taxon>
        <taxon>Methanobacteriota</taxon>
        <taxon>Stenosarchaea group</taxon>
        <taxon>Halobacteria</taxon>
        <taxon>Halobacteriales</taxon>
        <taxon>Haloferacaceae</taxon>
    </lineage>
</organism>
<feature type="transmembrane region" description="Helical" evidence="1">
    <location>
        <begin position="233"/>
        <end position="254"/>
    </location>
</feature>
<dbReference type="AlphaFoldDB" id="A0A8T4GU45"/>
<keyword evidence="3" id="KW-1185">Reference proteome</keyword>